<dbReference type="GO" id="GO:0006749">
    <property type="term" value="P:glutathione metabolic process"/>
    <property type="evidence" value="ECO:0007669"/>
    <property type="project" value="TreeGrafter"/>
</dbReference>
<dbReference type="Gene3D" id="1.20.1050.130">
    <property type="match status" value="1"/>
</dbReference>
<feature type="domain" description="GST C-terminal" evidence="6">
    <location>
        <begin position="14"/>
        <end position="132"/>
    </location>
</feature>
<dbReference type="InterPro" id="IPR036282">
    <property type="entry name" value="Glutathione-S-Trfase_C_sf"/>
</dbReference>
<protein>
    <recommendedName>
        <fullName evidence="3">glutathione transferase</fullName>
        <ecNumber evidence="3">2.5.1.18</ecNumber>
    </recommendedName>
</protein>
<dbReference type="PANTHER" id="PTHR11571:SF222">
    <property type="entry name" value="GLUTATHIONE TRANSFERASE"/>
    <property type="match status" value="1"/>
</dbReference>
<evidence type="ECO:0000313" key="7">
    <source>
        <dbReference type="EMBL" id="CAD7652998.1"/>
    </source>
</evidence>
<keyword evidence="4" id="KW-0808">Transferase</keyword>
<dbReference type="PANTHER" id="PTHR11571">
    <property type="entry name" value="GLUTATHIONE S-TRANSFERASE"/>
    <property type="match status" value="1"/>
</dbReference>
<dbReference type="PROSITE" id="PS50405">
    <property type="entry name" value="GST_CTER"/>
    <property type="match status" value="1"/>
</dbReference>
<dbReference type="EC" id="2.5.1.18" evidence="3"/>
<dbReference type="InterPro" id="IPR050213">
    <property type="entry name" value="GST_superfamily"/>
</dbReference>
<dbReference type="OrthoDB" id="4951845at2759"/>
<organism evidence="7">
    <name type="scientific">Oppiella nova</name>
    <dbReference type="NCBI Taxonomy" id="334625"/>
    <lineage>
        <taxon>Eukaryota</taxon>
        <taxon>Metazoa</taxon>
        <taxon>Ecdysozoa</taxon>
        <taxon>Arthropoda</taxon>
        <taxon>Chelicerata</taxon>
        <taxon>Arachnida</taxon>
        <taxon>Acari</taxon>
        <taxon>Acariformes</taxon>
        <taxon>Sarcoptiformes</taxon>
        <taxon>Oribatida</taxon>
        <taxon>Brachypylina</taxon>
        <taxon>Oppioidea</taxon>
        <taxon>Oppiidae</taxon>
        <taxon>Oppiella</taxon>
    </lineage>
</organism>
<comment type="similarity">
    <text evidence="2">Belongs to the GST superfamily. Mu family.</text>
</comment>
<dbReference type="GO" id="GO:0004364">
    <property type="term" value="F:glutathione transferase activity"/>
    <property type="evidence" value="ECO:0007669"/>
    <property type="project" value="UniProtKB-EC"/>
</dbReference>
<keyword evidence="8" id="KW-1185">Reference proteome</keyword>
<evidence type="ECO:0000313" key="8">
    <source>
        <dbReference type="Proteomes" id="UP000728032"/>
    </source>
</evidence>
<dbReference type="EMBL" id="OC920977">
    <property type="protein sequence ID" value="CAD7652998.1"/>
    <property type="molecule type" value="Genomic_DNA"/>
</dbReference>
<evidence type="ECO:0000256" key="2">
    <source>
        <dbReference type="ARBA" id="ARBA00005861"/>
    </source>
</evidence>
<reference evidence="7" key="1">
    <citation type="submission" date="2020-11" db="EMBL/GenBank/DDBJ databases">
        <authorList>
            <person name="Tran Van P."/>
        </authorList>
    </citation>
    <scope>NUCLEOTIDE SEQUENCE</scope>
</reference>
<gene>
    <name evidence="7" type="ORF">ONB1V03_LOCUS9656</name>
</gene>
<evidence type="ECO:0000256" key="1">
    <source>
        <dbReference type="ARBA" id="ARBA00003701"/>
    </source>
</evidence>
<name>A0A7R9QQK2_9ACAR</name>
<evidence type="ECO:0000256" key="3">
    <source>
        <dbReference type="ARBA" id="ARBA00012452"/>
    </source>
</evidence>
<proteinExistence type="inferred from homology"/>
<evidence type="ECO:0000259" key="6">
    <source>
        <dbReference type="PROSITE" id="PS50405"/>
    </source>
</evidence>
<dbReference type="Proteomes" id="UP000728032">
    <property type="component" value="Unassembled WGS sequence"/>
</dbReference>
<dbReference type="AlphaFoldDB" id="A0A7R9QQK2"/>
<dbReference type="EMBL" id="CAJPVJ010006152">
    <property type="protein sequence ID" value="CAG2170185.1"/>
    <property type="molecule type" value="Genomic_DNA"/>
</dbReference>
<accession>A0A7R9QQK2</accession>
<comment type="function">
    <text evidence="1">Conjugation of reduced glutathione to a wide number of exogenous and endogenous hydrophobic electrophiles.</text>
</comment>
<dbReference type="InterPro" id="IPR004046">
    <property type="entry name" value="GST_C"/>
</dbReference>
<sequence>MRYLSKKHGLAGHNEKERIRMDILEGQLKDFRGDFLEATFDPHFEMARVEYLKNMPKMLSQLSDFLGEYPYFAGKSISYVDFLAYELIDLHYYLEPDVFVNFPNLKEFLTRIEGMPTIHKYQYSDNYIRWPSGLVVRWYKRLVANRCQPMVGVLSVGGVQYRIGGNGWCEMFGAMLCAVSE</sequence>
<evidence type="ECO:0000256" key="4">
    <source>
        <dbReference type="ARBA" id="ARBA00022679"/>
    </source>
</evidence>
<dbReference type="InterPro" id="IPR010987">
    <property type="entry name" value="Glutathione-S-Trfase_C-like"/>
</dbReference>
<dbReference type="Pfam" id="PF14497">
    <property type="entry name" value="GST_C_3"/>
    <property type="match status" value="1"/>
</dbReference>
<comment type="catalytic activity">
    <reaction evidence="5">
        <text>RX + glutathione = an S-substituted glutathione + a halide anion + H(+)</text>
        <dbReference type="Rhea" id="RHEA:16437"/>
        <dbReference type="ChEBI" id="CHEBI:15378"/>
        <dbReference type="ChEBI" id="CHEBI:16042"/>
        <dbReference type="ChEBI" id="CHEBI:17792"/>
        <dbReference type="ChEBI" id="CHEBI:57925"/>
        <dbReference type="ChEBI" id="CHEBI:90779"/>
        <dbReference type="EC" id="2.5.1.18"/>
    </reaction>
</comment>
<dbReference type="FunFam" id="1.20.1050.10:FF:000003">
    <property type="entry name" value="Glutathione S-transferase 2"/>
    <property type="match status" value="1"/>
</dbReference>
<evidence type="ECO:0000256" key="5">
    <source>
        <dbReference type="ARBA" id="ARBA00047960"/>
    </source>
</evidence>
<dbReference type="SUPFAM" id="SSF47616">
    <property type="entry name" value="GST C-terminal domain-like"/>
    <property type="match status" value="1"/>
</dbReference>